<name>A0A6J6QY78_9ZZZZ</name>
<sequence length="152" mass="16470">MPIKISRSALPTSMPSHSIVDVLPGLTLLTQPACRTAQRSQRGGGPPFTEHEQTASLSIGKQKLLCARCAAPVTRLLLLENYTSRQWVGPMKDSNSQISKSTPQKFSTTFPTLATTQESEKVRIGSNGRTPKDIARATSNYQLTTTASTLLI</sequence>
<dbReference type="AlphaFoldDB" id="A0A6J6QY78"/>
<gene>
    <name evidence="2" type="ORF">UFOPK2423_01788</name>
</gene>
<reference evidence="2" key="1">
    <citation type="submission" date="2020-05" db="EMBL/GenBank/DDBJ databases">
        <authorList>
            <person name="Chiriac C."/>
            <person name="Salcher M."/>
            <person name="Ghai R."/>
            <person name="Kavagutti S V."/>
        </authorList>
    </citation>
    <scope>NUCLEOTIDE SEQUENCE</scope>
</reference>
<proteinExistence type="predicted"/>
<protein>
    <submittedName>
        <fullName evidence="2">Unannotated protein</fullName>
    </submittedName>
</protein>
<evidence type="ECO:0000313" key="2">
    <source>
        <dbReference type="EMBL" id="CAB4712124.1"/>
    </source>
</evidence>
<feature type="region of interest" description="Disordered" evidence="1">
    <location>
        <begin position="35"/>
        <end position="54"/>
    </location>
</feature>
<evidence type="ECO:0000256" key="1">
    <source>
        <dbReference type="SAM" id="MobiDB-lite"/>
    </source>
</evidence>
<dbReference type="EMBL" id="CAEZXN010000090">
    <property type="protein sequence ID" value="CAB4712124.1"/>
    <property type="molecule type" value="Genomic_DNA"/>
</dbReference>
<organism evidence="2">
    <name type="scientific">freshwater metagenome</name>
    <dbReference type="NCBI Taxonomy" id="449393"/>
    <lineage>
        <taxon>unclassified sequences</taxon>
        <taxon>metagenomes</taxon>
        <taxon>ecological metagenomes</taxon>
    </lineage>
</organism>
<accession>A0A6J6QY78</accession>